<gene>
    <name evidence="1" type="ORF">ASZ90_003709</name>
</gene>
<evidence type="ECO:0000313" key="1">
    <source>
        <dbReference type="EMBL" id="KUG26445.1"/>
    </source>
</evidence>
<comment type="caution">
    <text evidence="1">The sequence shown here is derived from an EMBL/GenBank/DDBJ whole genome shotgun (WGS) entry which is preliminary data.</text>
</comment>
<dbReference type="EMBL" id="LNQE01000461">
    <property type="protein sequence ID" value="KUG26445.1"/>
    <property type="molecule type" value="Genomic_DNA"/>
</dbReference>
<protein>
    <submittedName>
        <fullName evidence="1">Uncharacterized protein</fullName>
    </submittedName>
</protein>
<proteinExistence type="predicted"/>
<sequence length="443" mass="49331">MRHSFVDSTVVNGFTYYYVVVSFDRGYPVGEIIPAESPFSITVKADGSIQKSSNVAVVKPEAPVAGFVPAGISEVELVEGTTTGKLGFEIIDMFKIKEGHKYSVTFEDTVKQAKIPTASDTLTTKNFTLTNLTNGTVLIDKSTNLSTDYEQPITEGFRISLFNEVRVAKNNELSGWSDETLPDFVFEKLTAGQVRGTEKPNDYRIEFDDNVGFGHSSEIRVGNNTFPAKDVNFKVYNISEAQYINFGFIEVDLTDGEGKLSVKGANRDRIVFVEKDAQDRDSFTWWFYFPSGAENLEGYRIPAGGDTATIVLRKPFLANDRFEFFAKAASVDKDQAKKDLDKIKVVPNPYVASARWEPKNPFTSGRGPRLIHFIHLPAKCTIRIFTVSGELVRTIEHDEPLNNGTAEWDLLSRDNLTISYGVYVFHVDAPGIGEKIGKFAIIK</sequence>
<dbReference type="Gene3D" id="2.60.40.4070">
    <property type="match status" value="1"/>
</dbReference>
<reference evidence="1" key="1">
    <citation type="journal article" date="2015" name="Proc. Natl. Acad. Sci. U.S.A.">
        <title>Networks of energetic and metabolic interactions define dynamics in microbial communities.</title>
        <authorList>
            <person name="Embree M."/>
            <person name="Liu J.K."/>
            <person name="Al-Bassam M.M."/>
            <person name="Zengler K."/>
        </authorList>
    </citation>
    <scope>NUCLEOTIDE SEQUENCE</scope>
</reference>
<name>A0A0W8FZZ8_9ZZZZ</name>
<dbReference type="AlphaFoldDB" id="A0A0W8FZZ8"/>
<accession>A0A0W8FZZ8</accession>
<organism evidence="1">
    <name type="scientific">hydrocarbon metagenome</name>
    <dbReference type="NCBI Taxonomy" id="938273"/>
    <lineage>
        <taxon>unclassified sequences</taxon>
        <taxon>metagenomes</taxon>
        <taxon>ecological metagenomes</taxon>
    </lineage>
</organism>